<dbReference type="PROSITE" id="PS50800">
    <property type="entry name" value="SAP"/>
    <property type="match status" value="1"/>
</dbReference>
<keyword evidence="5" id="KW-1185">Reference proteome</keyword>
<dbReference type="SUPFAM" id="SSF68906">
    <property type="entry name" value="SAP domain"/>
    <property type="match status" value="1"/>
</dbReference>
<dbReference type="SUPFAM" id="SSF49599">
    <property type="entry name" value="TRAF domain-like"/>
    <property type="match status" value="1"/>
</dbReference>
<sequence>MCLAILNVRNESVGIHRAINRFSGENCLKISAVTKACGHRSFATAGNRKISPTHHSTNKVSLFHLRKEREFSIMSIVHKGHPPNDWDGWESHILHFHKFACLPSGKNKCVSSPQFSSFGSQWTLRIYPGGDDKAREGNISLYIGRRGATEDFSCQIHVLIKNNKSGGADIENNGHHKFTGDQGWGWPDFASRAEITHADFLKNGTLTVEVRIKSEEEDRWQHFIPKNPFVQLKMHIVFSEERADMFFKVESRLNDTPEDSLPSQSEVIRAHKLVLKICAKGSILASLCEDCDRSTQHVTITDIVPKVFRLMLRYVYGKDLSAADWKDHAKDLIEAADKYGLTNLKIEAEARYVKLLTFSPSDAVETVAYAEKMNCFLLKEAAIDFIVANANKVLASGTVKNLNGKDIPQDILFSIVKSKQGKKLKIDSDDLNQLSMDDLRAWLELRGTDFDGSKESLISRLKNHYRV</sequence>
<dbReference type="Gene3D" id="3.30.710.10">
    <property type="entry name" value="Potassium Channel Kv1.1, Chain A"/>
    <property type="match status" value="1"/>
</dbReference>
<dbReference type="PANTHER" id="PTHR26379:SF187">
    <property type="entry name" value="OS07G0655300 PROTEIN"/>
    <property type="match status" value="1"/>
</dbReference>
<dbReference type="SMART" id="SM00225">
    <property type="entry name" value="BTB"/>
    <property type="match status" value="1"/>
</dbReference>
<evidence type="ECO:0000259" key="1">
    <source>
        <dbReference type="PROSITE" id="PS50097"/>
    </source>
</evidence>
<dbReference type="PANTHER" id="PTHR26379">
    <property type="entry name" value="BTB/POZ AND MATH DOMAIN-CONTAINING PROTEIN 1"/>
    <property type="match status" value="1"/>
</dbReference>
<evidence type="ECO:0000259" key="3">
    <source>
        <dbReference type="PROSITE" id="PS50800"/>
    </source>
</evidence>
<dbReference type="Proteomes" id="UP001530315">
    <property type="component" value="Unassembled WGS sequence"/>
</dbReference>
<dbReference type="AlphaFoldDB" id="A0ABD3PHK9"/>
<dbReference type="Pfam" id="PF22486">
    <property type="entry name" value="MATH_2"/>
    <property type="match status" value="1"/>
</dbReference>
<gene>
    <name evidence="4" type="ORF">ACHAW5_004001</name>
</gene>
<dbReference type="InterPro" id="IPR003034">
    <property type="entry name" value="SAP_dom"/>
</dbReference>
<dbReference type="InterPro" id="IPR045005">
    <property type="entry name" value="BPM1-6"/>
</dbReference>
<dbReference type="Pfam" id="PF00651">
    <property type="entry name" value="BTB"/>
    <property type="match status" value="1"/>
</dbReference>
<evidence type="ECO:0000313" key="5">
    <source>
        <dbReference type="Proteomes" id="UP001530315"/>
    </source>
</evidence>
<feature type="domain" description="BTB" evidence="1">
    <location>
        <begin position="243"/>
        <end position="324"/>
    </location>
</feature>
<dbReference type="Gene3D" id="1.10.720.30">
    <property type="entry name" value="SAP domain"/>
    <property type="match status" value="1"/>
</dbReference>
<evidence type="ECO:0000259" key="2">
    <source>
        <dbReference type="PROSITE" id="PS50144"/>
    </source>
</evidence>
<dbReference type="PROSITE" id="PS50097">
    <property type="entry name" value="BTB"/>
    <property type="match status" value="1"/>
</dbReference>
<accession>A0ABD3PHK9</accession>
<name>A0ABD3PHK9_9STRA</name>
<feature type="domain" description="MATH" evidence="2">
    <location>
        <begin position="89"/>
        <end position="212"/>
    </location>
</feature>
<reference evidence="4 5" key="1">
    <citation type="submission" date="2024-10" db="EMBL/GenBank/DDBJ databases">
        <title>Updated reference genomes for cyclostephanoid diatoms.</title>
        <authorList>
            <person name="Roberts W.R."/>
            <person name="Alverson A.J."/>
        </authorList>
    </citation>
    <scope>NUCLEOTIDE SEQUENCE [LARGE SCALE GENOMIC DNA]</scope>
    <source>
        <strain evidence="4 5">AJA276-08</strain>
    </source>
</reference>
<organism evidence="4 5">
    <name type="scientific">Stephanodiscus triporus</name>
    <dbReference type="NCBI Taxonomy" id="2934178"/>
    <lineage>
        <taxon>Eukaryota</taxon>
        <taxon>Sar</taxon>
        <taxon>Stramenopiles</taxon>
        <taxon>Ochrophyta</taxon>
        <taxon>Bacillariophyta</taxon>
        <taxon>Coscinodiscophyceae</taxon>
        <taxon>Thalassiosirophycidae</taxon>
        <taxon>Stephanodiscales</taxon>
        <taxon>Stephanodiscaceae</taxon>
        <taxon>Stephanodiscus</taxon>
    </lineage>
</organism>
<dbReference type="InterPro" id="IPR036361">
    <property type="entry name" value="SAP_dom_sf"/>
</dbReference>
<evidence type="ECO:0008006" key="6">
    <source>
        <dbReference type="Google" id="ProtNLM"/>
    </source>
</evidence>
<dbReference type="EMBL" id="JALLAZ020000791">
    <property type="protein sequence ID" value="KAL3787211.1"/>
    <property type="molecule type" value="Genomic_DNA"/>
</dbReference>
<dbReference type="InterPro" id="IPR002083">
    <property type="entry name" value="MATH/TRAF_dom"/>
</dbReference>
<protein>
    <recommendedName>
        <fullName evidence="6">MATH domain-containing protein</fullName>
    </recommendedName>
</protein>
<dbReference type="InterPro" id="IPR000210">
    <property type="entry name" value="BTB/POZ_dom"/>
</dbReference>
<dbReference type="SUPFAM" id="SSF54695">
    <property type="entry name" value="POZ domain"/>
    <property type="match status" value="1"/>
</dbReference>
<dbReference type="SMART" id="SM00513">
    <property type="entry name" value="SAP"/>
    <property type="match status" value="1"/>
</dbReference>
<dbReference type="InterPro" id="IPR011333">
    <property type="entry name" value="SKP1/BTB/POZ_sf"/>
</dbReference>
<dbReference type="Gene3D" id="2.60.210.10">
    <property type="entry name" value="Apoptosis, Tumor Necrosis Factor Receptor Associated Protein 2, Chain A"/>
    <property type="match status" value="1"/>
</dbReference>
<dbReference type="InterPro" id="IPR008974">
    <property type="entry name" value="TRAF-like"/>
</dbReference>
<comment type="caution">
    <text evidence="4">The sequence shown here is derived from an EMBL/GenBank/DDBJ whole genome shotgun (WGS) entry which is preliminary data.</text>
</comment>
<dbReference type="PROSITE" id="PS50144">
    <property type="entry name" value="MATH"/>
    <property type="match status" value="1"/>
</dbReference>
<evidence type="ECO:0000313" key="4">
    <source>
        <dbReference type="EMBL" id="KAL3787211.1"/>
    </source>
</evidence>
<dbReference type="CDD" id="cd00121">
    <property type="entry name" value="MATH"/>
    <property type="match status" value="1"/>
</dbReference>
<proteinExistence type="predicted"/>
<feature type="domain" description="SAP" evidence="3">
    <location>
        <begin position="431"/>
        <end position="465"/>
    </location>
</feature>